<organism evidence="1 2">
    <name type="scientific">Nocardioides potassii</name>
    <dbReference type="NCBI Taxonomy" id="2911371"/>
    <lineage>
        <taxon>Bacteria</taxon>
        <taxon>Bacillati</taxon>
        <taxon>Actinomycetota</taxon>
        <taxon>Actinomycetes</taxon>
        <taxon>Propionibacteriales</taxon>
        <taxon>Nocardioidaceae</taxon>
        <taxon>Nocardioides</taxon>
    </lineage>
</organism>
<sequence>MRRFVISLVAAIAVVLAVGGAVVAGSGGGSSITRARLERSLPATFSNLYAQRATLLGHGGITPESLHASAMCDKGGAVEPDVGAGSNWNCLVSWTDPTNPMPPEGYGKLELQVHSNGCYTASAPSKLVGFATLTDTKGREVTNPVAEFDGCFDPNGDNTPTGVELPSLLSVTTTALRPDSTGHVAIQVTCGTGAGGCQGTVTATAGDADLGTVPVTVHEEQTETFSFPTAVPHRAPEVTFTFHLTTGVGPTKPVTLEMPPG</sequence>
<accession>A0ABS9HDV4</accession>
<proteinExistence type="predicted"/>
<reference evidence="1 2" key="1">
    <citation type="submission" date="2022-01" db="EMBL/GenBank/DDBJ databases">
        <title>Nocardioides sp. nov., an actinomycete isolated from mining soil.</title>
        <authorList>
            <person name="Liu L."/>
        </authorList>
    </citation>
    <scope>NUCLEOTIDE SEQUENCE [LARGE SCALE GENOMIC DNA]</scope>
    <source>
        <strain evidence="1 2">KLBMP 9356</strain>
    </source>
</reference>
<evidence type="ECO:0000313" key="2">
    <source>
        <dbReference type="Proteomes" id="UP001201161"/>
    </source>
</evidence>
<protein>
    <recommendedName>
        <fullName evidence="3">LppX_LprAFG lipoprotein</fullName>
    </recommendedName>
</protein>
<comment type="caution">
    <text evidence="1">The sequence shown here is derived from an EMBL/GenBank/DDBJ whole genome shotgun (WGS) entry which is preliminary data.</text>
</comment>
<evidence type="ECO:0008006" key="3">
    <source>
        <dbReference type="Google" id="ProtNLM"/>
    </source>
</evidence>
<dbReference type="EMBL" id="JAKJHZ010000007">
    <property type="protein sequence ID" value="MCF6378306.1"/>
    <property type="molecule type" value="Genomic_DNA"/>
</dbReference>
<dbReference type="RefSeq" id="WP_236402166.1">
    <property type="nucleotide sequence ID" value="NZ_JAKJHZ010000007.1"/>
</dbReference>
<name>A0ABS9HDV4_9ACTN</name>
<dbReference type="Proteomes" id="UP001201161">
    <property type="component" value="Unassembled WGS sequence"/>
</dbReference>
<keyword evidence="2" id="KW-1185">Reference proteome</keyword>
<evidence type="ECO:0000313" key="1">
    <source>
        <dbReference type="EMBL" id="MCF6378306.1"/>
    </source>
</evidence>
<gene>
    <name evidence="1" type="ORF">L2K70_11895</name>
</gene>